<evidence type="ECO:0000256" key="6">
    <source>
        <dbReference type="ARBA" id="ARBA00023043"/>
    </source>
</evidence>
<reference evidence="11" key="1">
    <citation type="submission" date="2025-08" db="UniProtKB">
        <authorList>
            <consortium name="RefSeq"/>
        </authorList>
    </citation>
    <scope>IDENTIFICATION</scope>
    <source>
        <tissue evidence="11">Muscle</tissue>
    </source>
</reference>
<dbReference type="GeneID" id="106460168"/>
<evidence type="ECO:0000256" key="8">
    <source>
        <dbReference type="PROSITE-ProRule" id="PRU00023"/>
    </source>
</evidence>
<dbReference type="PROSITE" id="PS50088">
    <property type="entry name" value="ANK_REPEAT"/>
    <property type="match status" value="3"/>
</dbReference>
<evidence type="ECO:0000256" key="4">
    <source>
        <dbReference type="ARBA" id="ARBA00022737"/>
    </source>
</evidence>
<dbReference type="Pfam" id="PF00791">
    <property type="entry name" value="ZU5"/>
    <property type="match status" value="1"/>
</dbReference>
<dbReference type="Proteomes" id="UP000694941">
    <property type="component" value="Unplaced"/>
</dbReference>
<keyword evidence="3" id="KW-1052">Target cell membrane</keyword>
<dbReference type="SMART" id="SM00248">
    <property type="entry name" value="ANK"/>
    <property type="match status" value="4"/>
</dbReference>
<comment type="subcellular location">
    <subcellularLocation>
        <location evidence="1">Target cell membrane</location>
    </subcellularLocation>
</comment>
<dbReference type="InterPro" id="IPR002110">
    <property type="entry name" value="Ankyrin_rpt"/>
</dbReference>
<keyword evidence="7" id="KW-1053">Target membrane</keyword>
<feature type="repeat" description="ANK" evidence="8">
    <location>
        <begin position="131"/>
        <end position="163"/>
    </location>
</feature>
<dbReference type="SUPFAM" id="SSF48403">
    <property type="entry name" value="Ankyrin repeat"/>
    <property type="match status" value="1"/>
</dbReference>
<gene>
    <name evidence="11" type="primary">LOC106460168</name>
</gene>
<evidence type="ECO:0000256" key="1">
    <source>
        <dbReference type="ARBA" id="ARBA00004175"/>
    </source>
</evidence>
<sequence length="541" mass="58833">MGNTKSKHKKSETSSLEICLPEELHHDPSTYEKTKCFLTATKFGLLEYTQKLLSQGVDVNSSNLLGVSALHFAAKEGHYDVVKELIKNGADVNAKTIKLNTPLHLASIKGNIQMADLLIENGAHVNIQASLGFTPLYMASQENHARMVQLLLGYGADLHSAAEGGFTPLIVAQQQDCKQVISILEEFVKEIESVKTSAVEIPDKPLGPLSFKVCEKLTEKSCSGQRLNGCHEIKFVVGPEGGIISQSGHLPFSMTFPARCVSRSLSVTCCLLNGADHLCLPPLNDSEALVSYILEIRPVGAKLIHPVLIELHHFASYRPERKVFMLKSDLGDSWSLCYEGDSLPSSEPYDNGFTSATKTSIFLKTLVLPRFLCIISSIHMDVKTIGTDGGKIASSLVPGAEIVLSPGSLLKPVNIGLSVQPVPMDLVKKVFGDHVTVSPILTVEPRYRKFHKSCTLSIPLVNKGTASLPVDDGKIITCNSITKKDHSNSEGELAAQPRSQDTRKMHLVCSLTGGNQRVEWLNITGSTSLKKTKLLCPCQLM</sequence>
<dbReference type="PANTHER" id="PTHR24123:SF141">
    <property type="entry name" value="ANKYRIN 2, ISOFORM U"/>
    <property type="match status" value="1"/>
</dbReference>
<dbReference type="InterPro" id="IPR051165">
    <property type="entry name" value="Multifunctional_ANK_Repeat"/>
</dbReference>
<keyword evidence="6 8" id="KW-0040">ANK repeat</keyword>
<keyword evidence="5" id="KW-0800">Toxin</keyword>
<keyword evidence="7" id="KW-0472">Membrane</keyword>
<dbReference type="InterPro" id="IPR000906">
    <property type="entry name" value="ZU5_dom"/>
</dbReference>
<evidence type="ECO:0000313" key="10">
    <source>
        <dbReference type="Proteomes" id="UP000694941"/>
    </source>
</evidence>
<keyword evidence="4" id="KW-0677">Repeat</keyword>
<dbReference type="PANTHER" id="PTHR24123">
    <property type="entry name" value="ANKYRIN REPEAT-CONTAINING"/>
    <property type="match status" value="1"/>
</dbReference>
<evidence type="ECO:0000256" key="3">
    <source>
        <dbReference type="ARBA" id="ARBA00022537"/>
    </source>
</evidence>
<evidence type="ECO:0000313" key="11">
    <source>
        <dbReference type="RefSeq" id="XP_022242528.1"/>
    </source>
</evidence>
<keyword evidence="5" id="KW-0528">Neurotoxin</keyword>
<keyword evidence="2" id="KW-0268">Exocytosis</keyword>
<name>A0ABM1SFX3_LIMPO</name>
<feature type="repeat" description="ANK" evidence="8">
    <location>
        <begin position="65"/>
        <end position="97"/>
    </location>
</feature>
<dbReference type="Gene3D" id="1.25.40.20">
    <property type="entry name" value="Ankyrin repeat-containing domain"/>
    <property type="match status" value="1"/>
</dbReference>
<dbReference type="PROSITE" id="PS50297">
    <property type="entry name" value="ANK_REP_REGION"/>
    <property type="match status" value="3"/>
</dbReference>
<protein>
    <submittedName>
        <fullName evidence="11">Ankyrin-3-like</fullName>
    </submittedName>
</protein>
<dbReference type="Gene3D" id="2.60.220.30">
    <property type="match status" value="2"/>
</dbReference>
<proteinExistence type="predicted"/>
<dbReference type="Pfam" id="PF12796">
    <property type="entry name" value="Ank_2"/>
    <property type="match status" value="1"/>
</dbReference>
<accession>A0ABM1SFX3</accession>
<dbReference type="PRINTS" id="PR01415">
    <property type="entry name" value="ANKYRIN"/>
</dbReference>
<dbReference type="RefSeq" id="XP_022242528.1">
    <property type="nucleotide sequence ID" value="XM_022386820.1"/>
</dbReference>
<organism evidence="10 11">
    <name type="scientific">Limulus polyphemus</name>
    <name type="common">Atlantic horseshoe crab</name>
    <dbReference type="NCBI Taxonomy" id="6850"/>
    <lineage>
        <taxon>Eukaryota</taxon>
        <taxon>Metazoa</taxon>
        <taxon>Ecdysozoa</taxon>
        <taxon>Arthropoda</taxon>
        <taxon>Chelicerata</taxon>
        <taxon>Merostomata</taxon>
        <taxon>Xiphosura</taxon>
        <taxon>Limulidae</taxon>
        <taxon>Limulus</taxon>
    </lineage>
</organism>
<feature type="repeat" description="ANK" evidence="8">
    <location>
        <begin position="98"/>
        <end position="130"/>
    </location>
</feature>
<keyword evidence="5" id="KW-0638">Presynaptic neurotoxin</keyword>
<dbReference type="SMART" id="SM00218">
    <property type="entry name" value="ZU5"/>
    <property type="match status" value="1"/>
</dbReference>
<keyword evidence="10" id="KW-1185">Reference proteome</keyword>
<evidence type="ECO:0000256" key="7">
    <source>
        <dbReference type="ARBA" id="ARBA00023298"/>
    </source>
</evidence>
<feature type="domain" description="ZU5" evidence="9">
    <location>
        <begin position="233"/>
        <end position="333"/>
    </location>
</feature>
<evidence type="ECO:0000259" key="9">
    <source>
        <dbReference type="SMART" id="SM00218"/>
    </source>
</evidence>
<evidence type="ECO:0000256" key="5">
    <source>
        <dbReference type="ARBA" id="ARBA00023028"/>
    </source>
</evidence>
<dbReference type="Pfam" id="PF00023">
    <property type="entry name" value="Ank"/>
    <property type="match status" value="1"/>
</dbReference>
<evidence type="ECO:0000256" key="2">
    <source>
        <dbReference type="ARBA" id="ARBA00022483"/>
    </source>
</evidence>
<dbReference type="InterPro" id="IPR036770">
    <property type="entry name" value="Ankyrin_rpt-contain_sf"/>
</dbReference>